<dbReference type="AlphaFoldDB" id="A0A2K3UV77"/>
<evidence type="ECO:0000256" key="1">
    <source>
        <dbReference type="SAM" id="MobiDB-lite"/>
    </source>
</evidence>
<reference evidence="3 4" key="1">
    <citation type="submission" date="2018-01" db="EMBL/GenBank/DDBJ databases">
        <title>Deinococcus koreensis sp. nov., a radiation-resistant bacterium isolated from river water.</title>
        <authorList>
            <person name="Choi A."/>
        </authorList>
    </citation>
    <scope>NUCLEOTIDE SEQUENCE [LARGE SCALE GENOMIC DNA]</scope>
    <source>
        <strain evidence="3 4">SJW1-2</strain>
    </source>
</reference>
<accession>A0A2K3UV77</accession>
<proteinExistence type="predicted"/>
<feature type="domain" description="Phosphodiester glycosidase" evidence="2">
    <location>
        <begin position="541"/>
        <end position="661"/>
    </location>
</feature>
<comment type="caution">
    <text evidence="3">The sequence shown here is derived from an EMBL/GenBank/DDBJ whole genome shotgun (WGS) entry which is preliminary data.</text>
</comment>
<evidence type="ECO:0000259" key="2">
    <source>
        <dbReference type="Pfam" id="PF09992"/>
    </source>
</evidence>
<dbReference type="EMBL" id="PPPD01000001">
    <property type="protein sequence ID" value="PNY80445.1"/>
    <property type="molecule type" value="Genomic_DNA"/>
</dbReference>
<dbReference type="Proteomes" id="UP000236379">
    <property type="component" value="Unassembled WGS sequence"/>
</dbReference>
<dbReference type="PANTHER" id="PTHR40446:SF2">
    <property type="entry name" value="N-ACETYLGLUCOSAMINE-1-PHOSPHODIESTER ALPHA-N-ACETYLGLUCOSAMINIDASE"/>
    <property type="match status" value="1"/>
</dbReference>
<dbReference type="OrthoDB" id="74068at2"/>
<dbReference type="Pfam" id="PF09992">
    <property type="entry name" value="NAGPA"/>
    <property type="match status" value="1"/>
</dbReference>
<name>A0A2K3UV77_9DEIO</name>
<sequence length="678" mass="69939">MGVLVGLGLAGSALARPVAIGGLMQPSSLDSRLIAGQEMMAAWTLPRLGVAVRNDPADLRLQLGQRELRYAPATGWRALGFALGVPLPLPQLQGGSLYVPLEALRLLGVGVLADTPGLLDFAAPTSVPVATLPPSAPPSAPARPAQSVPAPSAPVRPVPVQPAPGQPAPGQPAPAVPTQQAPTQTPPTQPPPTQPAPPPAPVEIRPVSPPAPAAPPSPMQTGIPLPVPQLSTRALAHLDTVRVSRTLYRTVEVQRVVLEFNDIAPYSVSRQSAGLSILMPGVTSQPQTQTLPSGDSLDIQTTPTGSALNLTTSGGRSTVFTLDEPYRIVVDTVTYTDDRVPPPVNPDAIPEGVTYQQRGALHVLSFDPARFRPRVISAPLGRASDVGELVRSVGGVAGVNGGYFDPASNLPVDLVELSGQMTSGSLEKRGTVGFTAQGEPLFGYPRPRYVLSGAFGSVTVNSVRARPDAALLTAFVGDGRTSVGAGNLTTVLVAPGAAVIERAQSGELVPGAGVLAFTFDPVRFPALPRLAGLPLSVSLNWQASDAPWASAVEALGAGPLLVQGGRVVLDPVREGFNTAAGIWRATRQVAFGILSGQSAIFFLEHGTPETFAAALAGIGVRDAVRLDSGSSATAYLSGGYGGMGGYLNTVWSRPVPNAIVFVPRSADAQKAQPQKSSK</sequence>
<protein>
    <recommendedName>
        <fullName evidence="2">Phosphodiester glycosidase domain-containing protein</fullName>
    </recommendedName>
</protein>
<gene>
    <name evidence="3" type="ORF">CVO96_02840</name>
</gene>
<keyword evidence="4" id="KW-1185">Reference proteome</keyword>
<evidence type="ECO:0000313" key="4">
    <source>
        <dbReference type="Proteomes" id="UP000236379"/>
    </source>
</evidence>
<dbReference type="InterPro" id="IPR018711">
    <property type="entry name" value="NAGPA"/>
</dbReference>
<feature type="compositionally biased region" description="Pro residues" evidence="1">
    <location>
        <begin position="151"/>
        <end position="175"/>
    </location>
</feature>
<feature type="region of interest" description="Disordered" evidence="1">
    <location>
        <begin position="132"/>
        <end position="226"/>
    </location>
</feature>
<organism evidence="3 4">
    <name type="scientific">Deinococcus koreensis</name>
    <dbReference type="NCBI Taxonomy" id="2054903"/>
    <lineage>
        <taxon>Bacteria</taxon>
        <taxon>Thermotogati</taxon>
        <taxon>Deinococcota</taxon>
        <taxon>Deinococci</taxon>
        <taxon>Deinococcales</taxon>
        <taxon>Deinococcaceae</taxon>
        <taxon>Deinococcus</taxon>
    </lineage>
</organism>
<dbReference type="PANTHER" id="PTHR40446">
    <property type="entry name" value="N-ACETYLGLUCOSAMINE-1-PHOSPHODIESTER ALPHA-N-ACETYLGLUCOSAMINIDASE"/>
    <property type="match status" value="1"/>
</dbReference>
<feature type="compositionally biased region" description="Pro residues" evidence="1">
    <location>
        <begin position="184"/>
        <end position="218"/>
    </location>
</feature>
<evidence type="ECO:0000313" key="3">
    <source>
        <dbReference type="EMBL" id="PNY80445.1"/>
    </source>
</evidence>